<dbReference type="AlphaFoldDB" id="A0A9Q0MT49"/>
<dbReference type="Gene3D" id="3.40.50.1110">
    <property type="entry name" value="SGNH hydrolase"/>
    <property type="match status" value="2"/>
</dbReference>
<protein>
    <submittedName>
        <fullName evidence="2">Isoamyl acetate-hydrolyzing esterase 1 like</fullName>
    </submittedName>
</protein>
<dbReference type="PANTHER" id="PTHR14209">
    <property type="entry name" value="ISOAMYL ACETATE-HYDROLYZING ESTERASE 1"/>
    <property type="match status" value="1"/>
</dbReference>
<dbReference type="SUPFAM" id="SSF52266">
    <property type="entry name" value="SGNH hydrolase"/>
    <property type="match status" value="1"/>
</dbReference>
<proteinExistence type="predicted"/>
<dbReference type="EMBL" id="WJQU01000003">
    <property type="protein sequence ID" value="KAJ6637492.1"/>
    <property type="molecule type" value="Genomic_DNA"/>
</dbReference>
<evidence type="ECO:0000313" key="3">
    <source>
        <dbReference type="Proteomes" id="UP001151699"/>
    </source>
</evidence>
<evidence type="ECO:0000313" key="2">
    <source>
        <dbReference type="EMBL" id="KAJ6637492.1"/>
    </source>
</evidence>
<dbReference type="Pfam" id="PF13472">
    <property type="entry name" value="Lipase_GDSL_2"/>
    <property type="match status" value="1"/>
</dbReference>
<name>A0A9Q0MT49_9DIPT</name>
<sequence length="182" mass="20796">MADIITRGFSGYNTRWYKMMLPKILDSINTKDISCVTIFLGANDCSLPKSDQHVPVVEYQENLEAMVELRDGEPEPLRSEEQQKIYAKAMMELGQRLCLSVVDTYSAFEADGRGHTLFVDGLHFSGRGSDLLYQLVVKEIEKRVLAFRGEDEKSQTVNYARWRDVDPQDLERTIFQAGRHVG</sequence>
<keyword evidence="3" id="KW-1185">Reference proteome</keyword>
<dbReference type="InterPro" id="IPR036514">
    <property type="entry name" value="SGNH_hydro_sf"/>
</dbReference>
<dbReference type="InterPro" id="IPR013830">
    <property type="entry name" value="SGNH_hydro"/>
</dbReference>
<feature type="domain" description="SGNH hydrolase-type esterase" evidence="1">
    <location>
        <begin position="3"/>
        <end position="130"/>
    </location>
</feature>
<feature type="non-terminal residue" evidence="2">
    <location>
        <position position="182"/>
    </location>
</feature>
<organism evidence="2 3">
    <name type="scientific">Pseudolycoriella hygida</name>
    <dbReference type="NCBI Taxonomy" id="35572"/>
    <lineage>
        <taxon>Eukaryota</taxon>
        <taxon>Metazoa</taxon>
        <taxon>Ecdysozoa</taxon>
        <taxon>Arthropoda</taxon>
        <taxon>Hexapoda</taxon>
        <taxon>Insecta</taxon>
        <taxon>Pterygota</taxon>
        <taxon>Neoptera</taxon>
        <taxon>Endopterygota</taxon>
        <taxon>Diptera</taxon>
        <taxon>Nematocera</taxon>
        <taxon>Sciaroidea</taxon>
        <taxon>Sciaridae</taxon>
        <taxon>Pseudolycoriella</taxon>
    </lineage>
</organism>
<comment type="caution">
    <text evidence="2">The sequence shown here is derived from an EMBL/GenBank/DDBJ whole genome shotgun (WGS) entry which is preliminary data.</text>
</comment>
<accession>A0A9Q0MT49</accession>
<dbReference type="OrthoDB" id="671439at2759"/>
<dbReference type="InterPro" id="IPR045136">
    <property type="entry name" value="Iah1-like"/>
</dbReference>
<dbReference type="Proteomes" id="UP001151699">
    <property type="component" value="Chromosome X"/>
</dbReference>
<reference evidence="2" key="1">
    <citation type="submission" date="2022-07" db="EMBL/GenBank/DDBJ databases">
        <authorList>
            <person name="Trinca V."/>
            <person name="Uliana J.V.C."/>
            <person name="Torres T.T."/>
            <person name="Ward R.J."/>
            <person name="Monesi N."/>
        </authorList>
    </citation>
    <scope>NUCLEOTIDE SEQUENCE</scope>
    <source>
        <strain evidence="2">HSMRA1968</strain>
        <tissue evidence="2">Whole embryos</tissue>
    </source>
</reference>
<evidence type="ECO:0000259" key="1">
    <source>
        <dbReference type="Pfam" id="PF13472"/>
    </source>
</evidence>
<dbReference type="PANTHER" id="PTHR14209:SF19">
    <property type="entry name" value="ISOAMYL ACETATE-HYDROLYZING ESTERASE 1 HOMOLOG"/>
    <property type="match status" value="1"/>
</dbReference>
<gene>
    <name evidence="2" type="primary">IAH1</name>
    <name evidence="2" type="ORF">Bhyg_10222</name>
</gene>